<keyword evidence="1" id="KW-0677">Repeat</keyword>
<sequence>MNMKGNWSILSKIPKGLGLVSAAVIVRRIPALQCVLRAGADPNTPDGVGCNALQVACFDGDDERRLCIVRELLKWGANPNLRGGPYGSALHTAAKEGHTNLFTTLLAAAPATLNLVNEQGLTPLGTATSFGRHKAVTCLLSLGASDRQVFQETRSGSLQEAVVAGHDTLLSLLLGKGLEAVGGLDSIPDAMGCAVTKSRTRTLNLLLSVEGEERRTFWARTRVSDDYSGKCMLHFAAEFTSLSARSSCSSRPGRTKQRWISMEHFRGMSSGQPNRNSVLQRRGTQQRKRPSPGC</sequence>
<dbReference type="InParanoid" id="D8LME7"/>
<evidence type="ECO:0000256" key="1">
    <source>
        <dbReference type="ARBA" id="ARBA00022737"/>
    </source>
</evidence>
<dbReference type="OrthoDB" id="194358at2759"/>
<evidence type="ECO:0000313" key="5">
    <source>
        <dbReference type="EMBL" id="CBN77557.1"/>
    </source>
</evidence>
<accession>D8LME7</accession>
<dbReference type="PANTHER" id="PTHR24198">
    <property type="entry name" value="ANKYRIN REPEAT AND PROTEIN KINASE DOMAIN-CONTAINING PROTEIN"/>
    <property type="match status" value="1"/>
</dbReference>
<evidence type="ECO:0000256" key="4">
    <source>
        <dbReference type="SAM" id="MobiDB-lite"/>
    </source>
</evidence>
<protein>
    <submittedName>
        <fullName evidence="5">Uncharacterized protein</fullName>
    </submittedName>
</protein>
<organism evidence="5 6">
    <name type="scientific">Ectocarpus siliculosus</name>
    <name type="common">Brown alga</name>
    <name type="synonym">Conferva siliculosa</name>
    <dbReference type="NCBI Taxonomy" id="2880"/>
    <lineage>
        <taxon>Eukaryota</taxon>
        <taxon>Sar</taxon>
        <taxon>Stramenopiles</taxon>
        <taxon>Ochrophyta</taxon>
        <taxon>PX clade</taxon>
        <taxon>Phaeophyceae</taxon>
        <taxon>Ectocarpales</taxon>
        <taxon>Ectocarpaceae</taxon>
        <taxon>Ectocarpus</taxon>
    </lineage>
</organism>
<evidence type="ECO:0000256" key="3">
    <source>
        <dbReference type="PROSITE-ProRule" id="PRU00023"/>
    </source>
</evidence>
<dbReference type="InterPro" id="IPR036770">
    <property type="entry name" value="Ankyrin_rpt-contain_sf"/>
</dbReference>
<gene>
    <name evidence="5" type="ORF">Esi_0004_0142</name>
</gene>
<dbReference type="Pfam" id="PF12796">
    <property type="entry name" value="Ank_2"/>
    <property type="match status" value="1"/>
</dbReference>
<feature type="repeat" description="ANK" evidence="3">
    <location>
        <begin position="48"/>
        <end position="84"/>
    </location>
</feature>
<dbReference type="Proteomes" id="UP000002630">
    <property type="component" value="Linkage Group LG03"/>
</dbReference>
<dbReference type="AlphaFoldDB" id="D8LME7"/>
<name>D8LME7_ECTSI</name>
<evidence type="ECO:0000256" key="2">
    <source>
        <dbReference type="ARBA" id="ARBA00023043"/>
    </source>
</evidence>
<feature type="compositionally biased region" description="Polar residues" evidence="4">
    <location>
        <begin position="269"/>
        <end position="283"/>
    </location>
</feature>
<dbReference type="EMBL" id="FN648596">
    <property type="protein sequence ID" value="CBN77557.1"/>
    <property type="molecule type" value="Genomic_DNA"/>
</dbReference>
<dbReference type="EMBL" id="FN649728">
    <property type="protein sequence ID" value="CBN77557.1"/>
    <property type="molecule type" value="Genomic_DNA"/>
</dbReference>
<dbReference type="PROSITE" id="PS50088">
    <property type="entry name" value="ANK_REPEAT"/>
    <property type="match status" value="1"/>
</dbReference>
<feature type="compositionally biased region" description="Basic residues" evidence="4">
    <location>
        <begin position="284"/>
        <end position="294"/>
    </location>
</feature>
<dbReference type="InterPro" id="IPR002110">
    <property type="entry name" value="Ankyrin_rpt"/>
</dbReference>
<feature type="region of interest" description="Disordered" evidence="4">
    <location>
        <begin position="266"/>
        <end position="294"/>
    </location>
</feature>
<dbReference type="SUPFAM" id="SSF48403">
    <property type="entry name" value="Ankyrin repeat"/>
    <property type="match status" value="1"/>
</dbReference>
<proteinExistence type="predicted"/>
<evidence type="ECO:0000313" key="6">
    <source>
        <dbReference type="Proteomes" id="UP000002630"/>
    </source>
</evidence>
<dbReference type="STRING" id="2880.D8LME7"/>
<dbReference type="Gene3D" id="1.25.40.20">
    <property type="entry name" value="Ankyrin repeat-containing domain"/>
    <property type="match status" value="1"/>
</dbReference>
<reference evidence="5 6" key="1">
    <citation type="journal article" date="2010" name="Nature">
        <title>The Ectocarpus genome and the independent evolution of multicellularity in brown algae.</title>
        <authorList>
            <person name="Cock J.M."/>
            <person name="Sterck L."/>
            <person name="Rouze P."/>
            <person name="Scornet D."/>
            <person name="Allen A.E."/>
            <person name="Amoutzias G."/>
            <person name="Anthouard V."/>
            <person name="Artiguenave F."/>
            <person name="Aury J.M."/>
            <person name="Badger J.H."/>
            <person name="Beszteri B."/>
            <person name="Billiau K."/>
            <person name="Bonnet E."/>
            <person name="Bothwell J.H."/>
            <person name="Bowler C."/>
            <person name="Boyen C."/>
            <person name="Brownlee C."/>
            <person name="Carrano C.J."/>
            <person name="Charrier B."/>
            <person name="Cho G.Y."/>
            <person name="Coelho S.M."/>
            <person name="Collen J."/>
            <person name="Corre E."/>
            <person name="Da Silva C."/>
            <person name="Delage L."/>
            <person name="Delaroque N."/>
            <person name="Dittami S.M."/>
            <person name="Doulbeau S."/>
            <person name="Elias M."/>
            <person name="Farnham G."/>
            <person name="Gachon C.M."/>
            <person name="Gschloessl B."/>
            <person name="Heesch S."/>
            <person name="Jabbari K."/>
            <person name="Jubin C."/>
            <person name="Kawai H."/>
            <person name="Kimura K."/>
            <person name="Kloareg B."/>
            <person name="Kupper F.C."/>
            <person name="Lang D."/>
            <person name="Le Bail A."/>
            <person name="Leblanc C."/>
            <person name="Lerouge P."/>
            <person name="Lohr M."/>
            <person name="Lopez P.J."/>
            <person name="Martens C."/>
            <person name="Maumus F."/>
            <person name="Michel G."/>
            <person name="Miranda-Saavedra D."/>
            <person name="Morales J."/>
            <person name="Moreau H."/>
            <person name="Motomura T."/>
            <person name="Nagasato C."/>
            <person name="Napoli C.A."/>
            <person name="Nelson D.R."/>
            <person name="Nyvall-Collen P."/>
            <person name="Peters A.F."/>
            <person name="Pommier C."/>
            <person name="Potin P."/>
            <person name="Poulain J."/>
            <person name="Quesneville H."/>
            <person name="Read B."/>
            <person name="Rensing S.A."/>
            <person name="Ritter A."/>
            <person name="Rousvoal S."/>
            <person name="Samanta M."/>
            <person name="Samson G."/>
            <person name="Schroeder D.C."/>
            <person name="Segurens B."/>
            <person name="Strittmatter M."/>
            <person name="Tonon T."/>
            <person name="Tregear J.W."/>
            <person name="Valentin K."/>
            <person name="von Dassow P."/>
            <person name="Yamagishi T."/>
            <person name="Van de Peer Y."/>
            <person name="Wincker P."/>
        </authorList>
    </citation>
    <scope>NUCLEOTIDE SEQUENCE [LARGE SCALE GENOMIC DNA]</scope>
    <source>
        <strain evidence="6">Ec32 / CCAP1310/4</strain>
    </source>
</reference>
<dbReference type="PANTHER" id="PTHR24198:SF165">
    <property type="entry name" value="ANKYRIN REPEAT-CONTAINING PROTEIN-RELATED"/>
    <property type="match status" value="1"/>
</dbReference>
<dbReference type="eggNOG" id="KOG4177">
    <property type="taxonomic scope" value="Eukaryota"/>
</dbReference>
<keyword evidence="6" id="KW-1185">Reference proteome</keyword>
<keyword evidence="2 3" id="KW-0040">ANK repeat</keyword>